<feature type="domain" description="RRM" evidence="3">
    <location>
        <begin position="16"/>
        <end position="94"/>
    </location>
</feature>
<dbReference type="InterPro" id="IPR000504">
    <property type="entry name" value="RRM_dom"/>
</dbReference>
<dbReference type="Pfam" id="PF00076">
    <property type="entry name" value="RRM_1"/>
    <property type="match status" value="3"/>
</dbReference>
<dbReference type="InParanoid" id="E4XW83"/>
<dbReference type="EMBL" id="FN653237">
    <property type="protein sequence ID" value="CBY13938.1"/>
    <property type="molecule type" value="Genomic_DNA"/>
</dbReference>
<accession>E4XW83</accession>
<dbReference type="EMBL" id="FN654470">
    <property type="protein sequence ID" value="CBY34040.1"/>
    <property type="molecule type" value="Genomic_DNA"/>
</dbReference>
<dbReference type="InterPro" id="IPR012677">
    <property type="entry name" value="Nucleotide-bd_a/b_plait_sf"/>
</dbReference>
<sequence length="363" mass="40591">MDRYSPSRDDRGRRKFQVIIKNLPFSVKWKTLKDKIKEVVGDVKFVNVVELGDGRSAGFGYAEFSNAGDMETCVRQMHRKPFEGRDIKVFRDSDEVELRECMQLAGLPMTNLPQKQFQSGSGYLTASAGRRPGAPPATLNGVPVTSIPGFDIDEDTIQRLGEGPISNSIFVHNILFDVTIPVLRDVFSLAGSVIDVDIPKPGLAVITFSTVPEAIRAVLLLNNQELCGRKLMVKIDGDKRKKIEQDTFEDDKYGFSNSYTPRNYPPPPMASMNRPPPAFDQPITRPGPGEPFNRVEIRNLDITVTTQEIRDLFERIGGVDRVQLSDAKCEVEYFQAQDAQAAVDRTFECELAHLSFVSSILLF</sequence>
<evidence type="ECO:0000256" key="1">
    <source>
        <dbReference type="ARBA" id="ARBA00022884"/>
    </source>
</evidence>
<dbReference type="Proteomes" id="UP000001307">
    <property type="component" value="Unassembled WGS sequence"/>
</dbReference>
<dbReference type="OrthoDB" id="610462at2759"/>
<dbReference type="Proteomes" id="UP000011014">
    <property type="component" value="Unassembled WGS sequence"/>
</dbReference>
<dbReference type="SMART" id="SM00360">
    <property type="entry name" value="RRM"/>
    <property type="match status" value="3"/>
</dbReference>
<feature type="domain" description="RRM" evidence="3">
    <location>
        <begin position="167"/>
        <end position="238"/>
    </location>
</feature>
<dbReference type="GO" id="GO:0003729">
    <property type="term" value="F:mRNA binding"/>
    <property type="evidence" value="ECO:0007669"/>
    <property type="project" value="TreeGrafter"/>
</dbReference>
<dbReference type="GO" id="GO:0005634">
    <property type="term" value="C:nucleus"/>
    <property type="evidence" value="ECO:0007669"/>
    <property type="project" value="TreeGrafter"/>
</dbReference>
<keyword evidence="6" id="KW-1185">Reference proteome</keyword>
<dbReference type="InterPro" id="IPR050374">
    <property type="entry name" value="RRT5_SRSF_SR"/>
</dbReference>
<dbReference type="Gene3D" id="3.30.70.330">
    <property type="match status" value="3"/>
</dbReference>
<proteinExistence type="predicted"/>
<protein>
    <recommendedName>
        <fullName evidence="3">RRM domain-containing protein</fullName>
    </recommendedName>
</protein>
<dbReference type="PROSITE" id="PS50102">
    <property type="entry name" value="RRM"/>
    <property type="match status" value="3"/>
</dbReference>
<evidence type="ECO:0000256" key="2">
    <source>
        <dbReference type="PROSITE-ProRule" id="PRU00176"/>
    </source>
</evidence>
<name>E4XW83_OIKDI</name>
<feature type="domain" description="RRM" evidence="3">
    <location>
        <begin position="293"/>
        <end position="354"/>
    </location>
</feature>
<dbReference type="SUPFAM" id="SSF54928">
    <property type="entry name" value="RNA-binding domain, RBD"/>
    <property type="match status" value="2"/>
</dbReference>
<dbReference type="AlphaFoldDB" id="E4XW83"/>
<dbReference type="InterPro" id="IPR035979">
    <property type="entry name" value="RBD_domain_sf"/>
</dbReference>
<dbReference type="GO" id="GO:0005737">
    <property type="term" value="C:cytoplasm"/>
    <property type="evidence" value="ECO:0007669"/>
    <property type="project" value="TreeGrafter"/>
</dbReference>
<keyword evidence="1 2" id="KW-0694">RNA-binding</keyword>
<gene>
    <name evidence="4" type="ORF">GSOID_T00006899001</name>
    <name evidence="5" type="ORF">GSOID_T00022018001</name>
</gene>
<organism evidence="4">
    <name type="scientific">Oikopleura dioica</name>
    <name type="common">Tunicate</name>
    <dbReference type="NCBI Taxonomy" id="34765"/>
    <lineage>
        <taxon>Eukaryota</taxon>
        <taxon>Metazoa</taxon>
        <taxon>Chordata</taxon>
        <taxon>Tunicata</taxon>
        <taxon>Appendicularia</taxon>
        <taxon>Copelata</taxon>
        <taxon>Oikopleuridae</taxon>
        <taxon>Oikopleura</taxon>
    </lineage>
</organism>
<dbReference type="PANTHER" id="PTHR23003">
    <property type="entry name" value="RNA RECOGNITION MOTIF RRM DOMAIN CONTAINING PROTEIN"/>
    <property type="match status" value="1"/>
</dbReference>
<evidence type="ECO:0000313" key="6">
    <source>
        <dbReference type="Proteomes" id="UP000001307"/>
    </source>
</evidence>
<reference evidence="4" key="1">
    <citation type="journal article" date="2010" name="Science">
        <title>Plasticity of animal genome architecture unmasked by rapid evolution of a pelagic tunicate.</title>
        <authorList>
            <person name="Denoeud F."/>
            <person name="Henriet S."/>
            <person name="Mungpakdee S."/>
            <person name="Aury J.M."/>
            <person name="Da Silva C."/>
            <person name="Brinkmann H."/>
            <person name="Mikhaleva J."/>
            <person name="Olsen L.C."/>
            <person name="Jubin C."/>
            <person name="Canestro C."/>
            <person name="Bouquet J.M."/>
            <person name="Danks G."/>
            <person name="Poulain J."/>
            <person name="Campsteijn C."/>
            <person name="Adamski M."/>
            <person name="Cross I."/>
            <person name="Yadetie F."/>
            <person name="Muffato M."/>
            <person name="Louis A."/>
            <person name="Butcher S."/>
            <person name="Tsagkogeorga G."/>
            <person name="Konrad A."/>
            <person name="Singh S."/>
            <person name="Jensen M.F."/>
            <person name="Cong E.H."/>
            <person name="Eikeseth-Otteraa H."/>
            <person name="Noel B."/>
            <person name="Anthouard V."/>
            <person name="Porcel B.M."/>
            <person name="Kachouri-Lafond R."/>
            <person name="Nishino A."/>
            <person name="Ugolini M."/>
            <person name="Chourrout P."/>
            <person name="Nishida H."/>
            <person name="Aasland R."/>
            <person name="Huzurbazar S."/>
            <person name="Westhof E."/>
            <person name="Delsuc F."/>
            <person name="Lehrach H."/>
            <person name="Reinhardt R."/>
            <person name="Weissenbach J."/>
            <person name="Roy S.W."/>
            <person name="Artiguenave F."/>
            <person name="Postlethwait J.H."/>
            <person name="Manak J.R."/>
            <person name="Thompson E.M."/>
            <person name="Jaillon O."/>
            <person name="Du Pasquier L."/>
            <person name="Boudinot P."/>
            <person name="Liberles D.A."/>
            <person name="Volff J.N."/>
            <person name="Philippe H."/>
            <person name="Lenhard B."/>
            <person name="Roest Crollius H."/>
            <person name="Wincker P."/>
            <person name="Chourrout D."/>
        </authorList>
    </citation>
    <scope>NUCLEOTIDE SEQUENCE [LARGE SCALE GENOMIC DNA]</scope>
</reference>
<evidence type="ECO:0000259" key="3">
    <source>
        <dbReference type="PROSITE" id="PS50102"/>
    </source>
</evidence>
<evidence type="ECO:0000313" key="5">
    <source>
        <dbReference type="EMBL" id="CBY34040.1"/>
    </source>
</evidence>
<evidence type="ECO:0000313" key="4">
    <source>
        <dbReference type="EMBL" id="CBY13938.1"/>
    </source>
</evidence>